<sequence>MYLVFTLCAYLYVASGADVNVAQEIPLEAQTLSGEPLVAYLRKNQNLFKVNSNPTPGFKQKIMDIKFRKRNPNLILKDDPEPEDDIPEE</sequence>
<name>A0A0N4W7Y0_HAEPC</name>
<evidence type="ECO:0000313" key="3">
    <source>
        <dbReference type="Proteomes" id="UP000268014"/>
    </source>
</evidence>
<protein>
    <submittedName>
        <fullName evidence="2 4">Uncharacterized protein</fullName>
    </submittedName>
</protein>
<dbReference type="EMBL" id="UZAF01016469">
    <property type="protein sequence ID" value="VDO28462.1"/>
    <property type="molecule type" value="Genomic_DNA"/>
</dbReference>
<evidence type="ECO:0000256" key="1">
    <source>
        <dbReference type="SAM" id="SignalP"/>
    </source>
</evidence>
<accession>A0A0N4W7Y0</accession>
<proteinExistence type="predicted"/>
<gene>
    <name evidence="2" type="ORF">HPLM_LOCUS6266</name>
</gene>
<dbReference type="AlphaFoldDB" id="A0A0N4W7Y0"/>
<reference evidence="4" key="1">
    <citation type="submission" date="2017-02" db="UniProtKB">
        <authorList>
            <consortium name="WormBaseParasite"/>
        </authorList>
    </citation>
    <scope>IDENTIFICATION</scope>
</reference>
<reference evidence="2 3" key="2">
    <citation type="submission" date="2018-11" db="EMBL/GenBank/DDBJ databases">
        <authorList>
            <consortium name="Pathogen Informatics"/>
        </authorList>
    </citation>
    <scope>NUCLEOTIDE SEQUENCE [LARGE SCALE GENOMIC DNA]</scope>
    <source>
        <strain evidence="2 3">MHpl1</strain>
    </source>
</reference>
<evidence type="ECO:0000313" key="4">
    <source>
        <dbReference type="WBParaSite" id="HPLM_0000627401-mRNA-1"/>
    </source>
</evidence>
<evidence type="ECO:0000313" key="2">
    <source>
        <dbReference type="EMBL" id="VDO28462.1"/>
    </source>
</evidence>
<dbReference type="WBParaSite" id="HPLM_0000627401-mRNA-1">
    <property type="protein sequence ID" value="HPLM_0000627401-mRNA-1"/>
    <property type="gene ID" value="HPLM_0000627401"/>
</dbReference>
<keyword evidence="1" id="KW-0732">Signal</keyword>
<dbReference type="Proteomes" id="UP000268014">
    <property type="component" value="Unassembled WGS sequence"/>
</dbReference>
<feature type="chain" id="PRO_5043123529" evidence="1">
    <location>
        <begin position="17"/>
        <end position="89"/>
    </location>
</feature>
<organism evidence="4">
    <name type="scientific">Haemonchus placei</name>
    <name type="common">Barber's pole worm</name>
    <dbReference type="NCBI Taxonomy" id="6290"/>
    <lineage>
        <taxon>Eukaryota</taxon>
        <taxon>Metazoa</taxon>
        <taxon>Ecdysozoa</taxon>
        <taxon>Nematoda</taxon>
        <taxon>Chromadorea</taxon>
        <taxon>Rhabditida</taxon>
        <taxon>Rhabditina</taxon>
        <taxon>Rhabditomorpha</taxon>
        <taxon>Strongyloidea</taxon>
        <taxon>Trichostrongylidae</taxon>
        <taxon>Haemonchus</taxon>
    </lineage>
</organism>
<feature type="signal peptide" evidence="1">
    <location>
        <begin position="1"/>
        <end position="16"/>
    </location>
</feature>
<keyword evidence="3" id="KW-1185">Reference proteome</keyword>